<protein>
    <submittedName>
        <fullName evidence="1">Uncharacterized protein</fullName>
    </submittedName>
</protein>
<evidence type="ECO:0000313" key="1">
    <source>
        <dbReference type="EMBL" id="OQV20570.1"/>
    </source>
</evidence>
<comment type="caution">
    <text evidence="1">The sequence shown here is derived from an EMBL/GenBank/DDBJ whole genome shotgun (WGS) entry which is preliminary data.</text>
</comment>
<sequence>MQHDRRLNDRHFYIPLHGRSRGSALPCGECLITGISWHGTDLTEEVKKTCQRGRSCNYSSALLPSKITNDASALWNREYDQKETHHHTHVFAFYF</sequence>
<organism evidence="1 2">
    <name type="scientific">Hypsibius exemplaris</name>
    <name type="common">Freshwater tardigrade</name>
    <dbReference type="NCBI Taxonomy" id="2072580"/>
    <lineage>
        <taxon>Eukaryota</taxon>
        <taxon>Metazoa</taxon>
        <taxon>Ecdysozoa</taxon>
        <taxon>Tardigrada</taxon>
        <taxon>Eutardigrada</taxon>
        <taxon>Parachela</taxon>
        <taxon>Hypsibioidea</taxon>
        <taxon>Hypsibiidae</taxon>
        <taxon>Hypsibius</taxon>
    </lineage>
</organism>
<keyword evidence="2" id="KW-1185">Reference proteome</keyword>
<gene>
    <name evidence="1" type="ORF">BV898_05392</name>
</gene>
<reference evidence="2" key="1">
    <citation type="submission" date="2017-01" db="EMBL/GenBank/DDBJ databases">
        <title>Comparative genomics of anhydrobiosis in the tardigrade Hypsibius dujardini.</title>
        <authorList>
            <person name="Yoshida Y."/>
            <person name="Koutsovoulos G."/>
            <person name="Laetsch D."/>
            <person name="Stevens L."/>
            <person name="Kumar S."/>
            <person name="Horikawa D."/>
            <person name="Ishino K."/>
            <person name="Komine S."/>
            <person name="Tomita M."/>
            <person name="Blaxter M."/>
            <person name="Arakawa K."/>
        </authorList>
    </citation>
    <scope>NUCLEOTIDE SEQUENCE [LARGE SCALE GENOMIC DNA]</scope>
    <source>
        <strain evidence="2">Z151</strain>
    </source>
</reference>
<name>A0A1W0WZC6_HYPEX</name>
<dbReference type="AlphaFoldDB" id="A0A1W0WZC6"/>
<proteinExistence type="predicted"/>
<dbReference type="Proteomes" id="UP000192578">
    <property type="component" value="Unassembled WGS sequence"/>
</dbReference>
<accession>A0A1W0WZC6</accession>
<dbReference type="EMBL" id="MTYJ01000029">
    <property type="protein sequence ID" value="OQV20570.1"/>
    <property type="molecule type" value="Genomic_DNA"/>
</dbReference>
<evidence type="ECO:0000313" key="2">
    <source>
        <dbReference type="Proteomes" id="UP000192578"/>
    </source>
</evidence>